<evidence type="ECO:0000313" key="3">
    <source>
        <dbReference type="EMBL" id="PSK95400.1"/>
    </source>
</evidence>
<dbReference type="RefSeq" id="WP_245928936.1">
    <property type="nucleotide sequence ID" value="NZ_PYGA01000015.1"/>
</dbReference>
<feature type="signal peptide" evidence="2">
    <location>
        <begin position="1"/>
        <end position="22"/>
    </location>
</feature>
<reference evidence="3 4" key="1">
    <citation type="submission" date="2018-03" db="EMBL/GenBank/DDBJ databases">
        <title>Genomic Encyclopedia of Archaeal and Bacterial Type Strains, Phase II (KMG-II): from individual species to whole genera.</title>
        <authorList>
            <person name="Goeker M."/>
        </authorList>
    </citation>
    <scope>NUCLEOTIDE SEQUENCE [LARGE SCALE GENOMIC DNA]</scope>
    <source>
        <strain evidence="3 4">DSM 45312</strain>
    </source>
</reference>
<feature type="region of interest" description="Disordered" evidence="1">
    <location>
        <begin position="55"/>
        <end position="76"/>
    </location>
</feature>
<dbReference type="PROSITE" id="PS51257">
    <property type="entry name" value="PROKAR_LIPOPROTEIN"/>
    <property type="match status" value="1"/>
</dbReference>
<name>A0A2P8DDU9_9ACTN</name>
<feature type="region of interest" description="Disordered" evidence="1">
    <location>
        <begin position="112"/>
        <end position="131"/>
    </location>
</feature>
<sequence length="168" mass="17666">MKRDLMRSLLVAAPLVLGLALTGCGSESGGASGDAAGMSAHEKGVKFAECMRENGVDMEDPEPGKGVMVKGKKGGEEGMDKAMEACEEYAPTGERGKKDPEMAKKQQEFAECMRENDVDFPDPEPGQMGIRMDKKTAEDPDFDAAMKECQPIMGDAMKGGPGGAAGGE</sequence>
<comment type="caution">
    <text evidence="3">The sequence shown here is derived from an EMBL/GenBank/DDBJ whole genome shotgun (WGS) entry which is preliminary data.</text>
</comment>
<evidence type="ECO:0000313" key="4">
    <source>
        <dbReference type="Proteomes" id="UP000240542"/>
    </source>
</evidence>
<evidence type="ECO:0000256" key="1">
    <source>
        <dbReference type="SAM" id="MobiDB-lite"/>
    </source>
</evidence>
<proteinExistence type="predicted"/>
<dbReference type="Proteomes" id="UP000240542">
    <property type="component" value="Unassembled WGS sequence"/>
</dbReference>
<dbReference type="EMBL" id="PYGA01000015">
    <property type="protein sequence ID" value="PSK95400.1"/>
    <property type="molecule type" value="Genomic_DNA"/>
</dbReference>
<protein>
    <submittedName>
        <fullName evidence="3">Uncharacterized protein</fullName>
    </submittedName>
</protein>
<feature type="chain" id="PRO_5039321329" evidence="2">
    <location>
        <begin position="23"/>
        <end position="168"/>
    </location>
</feature>
<evidence type="ECO:0000256" key="2">
    <source>
        <dbReference type="SAM" id="SignalP"/>
    </source>
</evidence>
<keyword evidence="2" id="KW-0732">Signal</keyword>
<keyword evidence="4" id="KW-1185">Reference proteome</keyword>
<dbReference type="AlphaFoldDB" id="A0A2P8DDU9"/>
<gene>
    <name evidence="3" type="ORF">CLV63_11560</name>
</gene>
<organism evidence="3 4">
    <name type="scientific">Murinocardiopsis flavida</name>
    <dbReference type="NCBI Taxonomy" id="645275"/>
    <lineage>
        <taxon>Bacteria</taxon>
        <taxon>Bacillati</taxon>
        <taxon>Actinomycetota</taxon>
        <taxon>Actinomycetes</taxon>
        <taxon>Streptosporangiales</taxon>
        <taxon>Nocardiopsidaceae</taxon>
        <taxon>Murinocardiopsis</taxon>
    </lineage>
</organism>
<accession>A0A2P8DDU9</accession>